<dbReference type="EMBL" id="JBEPMU010000002">
    <property type="protein sequence ID" value="MET3652122.1"/>
    <property type="molecule type" value="Genomic_DNA"/>
</dbReference>
<dbReference type="Gene3D" id="2.40.420.20">
    <property type="match status" value="1"/>
</dbReference>
<reference evidence="5 6" key="1">
    <citation type="submission" date="2024-06" db="EMBL/GenBank/DDBJ databases">
        <title>Sorghum-associated microbial communities from plants grown in Nebraska, USA.</title>
        <authorList>
            <person name="Schachtman D."/>
        </authorList>
    </citation>
    <scope>NUCLEOTIDE SEQUENCE [LARGE SCALE GENOMIC DNA]</scope>
    <source>
        <strain evidence="5 6">1073</strain>
    </source>
</reference>
<dbReference type="PANTHER" id="PTHR30469">
    <property type="entry name" value="MULTIDRUG RESISTANCE PROTEIN MDTA"/>
    <property type="match status" value="1"/>
</dbReference>
<accession>A0ABV2JTF8</accession>
<dbReference type="Gene3D" id="2.40.50.100">
    <property type="match status" value="2"/>
</dbReference>
<dbReference type="InterPro" id="IPR006143">
    <property type="entry name" value="RND_pump_MFP"/>
</dbReference>
<evidence type="ECO:0000259" key="4">
    <source>
        <dbReference type="Pfam" id="PF25954"/>
    </source>
</evidence>
<comment type="caution">
    <text evidence="5">The sequence shown here is derived from an EMBL/GenBank/DDBJ whole genome shotgun (WGS) entry which is preliminary data.</text>
</comment>
<keyword evidence="2" id="KW-0812">Transmembrane</keyword>
<dbReference type="InterPro" id="IPR058792">
    <property type="entry name" value="Beta-barrel_RND_2"/>
</dbReference>
<gene>
    <name evidence="5" type="ORF">ABIC75_001844</name>
</gene>
<comment type="similarity">
    <text evidence="1">Belongs to the membrane fusion protein (MFP) (TC 8.A.1) family.</text>
</comment>
<proteinExistence type="inferred from homology"/>
<organism evidence="5 6">
    <name type="scientific">Dyella japonica</name>
    <dbReference type="NCBI Taxonomy" id="231455"/>
    <lineage>
        <taxon>Bacteria</taxon>
        <taxon>Pseudomonadati</taxon>
        <taxon>Pseudomonadota</taxon>
        <taxon>Gammaproteobacteria</taxon>
        <taxon>Lysobacterales</taxon>
        <taxon>Rhodanobacteraceae</taxon>
        <taxon>Dyella</taxon>
    </lineage>
</organism>
<dbReference type="NCBIfam" id="TIGR01730">
    <property type="entry name" value="RND_mfp"/>
    <property type="match status" value="1"/>
</dbReference>
<protein>
    <submittedName>
        <fullName evidence="5">RND family efflux transporter MFP subunit</fullName>
    </submittedName>
</protein>
<feature type="transmembrane region" description="Helical" evidence="2">
    <location>
        <begin position="27"/>
        <end position="48"/>
    </location>
</feature>
<evidence type="ECO:0000313" key="5">
    <source>
        <dbReference type="EMBL" id="MET3652122.1"/>
    </source>
</evidence>
<feature type="domain" description="Multidrug resistance protein MdtA-like barrel-sandwich hybrid" evidence="3">
    <location>
        <begin position="84"/>
        <end position="230"/>
    </location>
</feature>
<evidence type="ECO:0000256" key="1">
    <source>
        <dbReference type="ARBA" id="ARBA00009477"/>
    </source>
</evidence>
<dbReference type="InterPro" id="IPR058625">
    <property type="entry name" value="MdtA-like_BSH"/>
</dbReference>
<keyword evidence="2" id="KW-0472">Membrane</keyword>
<name>A0ABV2JTF8_9GAMM</name>
<feature type="domain" description="CusB-like beta-barrel" evidence="4">
    <location>
        <begin position="254"/>
        <end position="327"/>
    </location>
</feature>
<evidence type="ECO:0000259" key="3">
    <source>
        <dbReference type="Pfam" id="PF25917"/>
    </source>
</evidence>
<keyword evidence="6" id="KW-1185">Reference proteome</keyword>
<evidence type="ECO:0000313" key="6">
    <source>
        <dbReference type="Proteomes" id="UP001549184"/>
    </source>
</evidence>
<dbReference type="Pfam" id="PF25954">
    <property type="entry name" value="Beta-barrel_RND_2"/>
    <property type="match status" value="1"/>
</dbReference>
<dbReference type="Gene3D" id="2.40.30.170">
    <property type="match status" value="1"/>
</dbReference>
<dbReference type="PANTHER" id="PTHR30469:SF38">
    <property type="entry name" value="HLYD FAMILY SECRETION PROTEIN"/>
    <property type="match status" value="1"/>
</dbReference>
<dbReference type="Proteomes" id="UP001549184">
    <property type="component" value="Unassembled WGS sequence"/>
</dbReference>
<evidence type="ECO:0000256" key="2">
    <source>
        <dbReference type="SAM" id="Phobius"/>
    </source>
</evidence>
<keyword evidence="2" id="KW-1133">Transmembrane helix</keyword>
<dbReference type="Pfam" id="PF25917">
    <property type="entry name" value="BSH_RND"/>
    <property type="match status" value="1"/>
</dbReference>
<sequence length="417" mass="44037">MANADLLKELRIEKHLREEHGQGPGRWPWIVGGALLALLLIALVAWLVMGQRAIEVQTAQAQSPVANAAAGAVLQATGYVTARRQATVSAQITGTLTDVLIEEGDHVKQGQVVARLDDSQYKAALDAARTAAAASHALVSQFQVQLAQNERDAVRNEGLAVKGLVAKQAAEQSRTLVDSTRAQLLSQQRNAASADAQVVEARVNFDYCVIRAPFDGVITTKDAQVGEIVSPFSAGGGFTRTGIGTVVDMDSLEVDVDVNEAYIGRVKPNMPAEAMLDAYPDWKIPAHVIAIVPAADRGKATVKVRVALAKKDARIVPDMGVRVSFLEQKQDEPQAQAQAPQGALVPTTAIAQRDGHGVVFIVSSDTVQQRSVSPAASKIGDQSLLPTGVQVGDTVVVSPPTALKDGDRIKVAAKAAQ</sequence>
<dbReference type="RefSeq" id="WP_354013524.1">
    <property type="nucleotide sequence ID" value="NZ_JBEPMU010000002.1"/>
</dbReference>
<dbReference type="SUPFAM" id="SSF111369">
    <property type="entry name" value="HlyD-like secretion proteins"/>
    <property type="match status" value="1"/>
</dbReference>